<reference evidence="1 2" key="3">
    <citation type="journal article" date="2022" name="Microbiol. Spectr.">
        <title>Folding features and dynamics of 3D genome architecture in plant fungal pathogens.</title>
        <authorList>
            <person name="Xia C."/>
        </authorList>
    </citation>
    <scope>NUCLEOTIDE SEQUENCE [LARGE SCALE GENOMIC DNA]</scope>
    <source>
        <strain evidence="1 2">93-210</strain>
    </source>
</reference>
<evidence type="ECO:0000313" key="2">
    <source>
        <dbReference type="Proteomes" id="UP001060170"/>
    </source>
</evidence>
<reference evidence="2" key="2">
    <citation type="journal article" date="2018" name="Mol. Plant Microbe Interact.">
        <title>Genome sequence resources for the wheat stripe rust pathogen (Puccinia striiformis f. sp. tritici) and the barley stripe rust pathogen (Puccinia striiformis f. sp. hordei).</title>
        <authorList>
            <person name="Xia C."/>
            <person name="Wang M."/>
            <person name="Yin C."/>
            <person name="Cornejo O.E."/>
            <person name="Hulbert S.H."/>
            <person name="Chen X."/>
        </authorList>
    </citation>
    <scope>NUCLEOTIDE SEQUENCE [LARGE SCALE GENOMIC DNA]</scope>
    <source>
        <strain evidence="2">93-210</strain>
    </source>
</reference>
<keyword evidence="2" id="KW-1185">Reference proteome</keyword>
<proteinExistence type="predicted"/>
<gene>
    <name evidence="1" type="ORF">MJO28_001030</name>
</gene>
<name>A0ACC0EZI1_9BASI</name>
<evidence type="ECO:0000313" key="1">
    <source>
        <dbReference type="EMBL" id="KAI7962936.1"/>
    </source>
</evidence>
<protein>
    <submittedName>
        <fullName evidence="1">Uncharacterized protein</fullName>
    </submittedName>
</protein>
<dbReference type="Proteomes" id="UP001060170">
    <property type="component" value="Chromosome 1"/>
</dbReference>
<sequence>MARSMASSASTAELGPQPSPAQTSSAPDSEICPHWICNSTPTTEPLIQSSIKTQPAAVPRTIFNGDTKVRTLSLSFSDDCAPAERIPRSRPLND</sequence>
<comment type="caution">
    <text evidence="1">The sequence shown here is derived from an EMBL/GenBank/DDBJ whole genome shotgun (WGS) entry which is preliminary data.</text>
</comment>
<organism evidence="1 2">
    <name type="scientific">Puccinia striiformis f. sp. tritici</name>
    <dbReference type="NCBI Taxonomy" id="168172"/>
    <lineage>
        <taxon>Eukaryota</taxon>
        <taxon>Fungi</taxon>
        <taxon>Dikarya</taxon>
        <taxon>Basidiomycota</taxon>
        <taxon>Pucciniomycotina</taxon>
        <taxon>Pucciniomycetes</taxon>
        <taxon>Pucciniales</taxon>
        <taxon>Pucciniaceae</taxon>
        <taxon>Puccinia</taxon>
    </lineage>
</organism>
<accession>A0ACC0EZI1</accession>
<reference evidence="2" key="1">
    <citation type="journal article" date="2018" name="BMC Genomics">
        <title>Genomic insights into host adaptation between the wheat stripe rust pathogen (Puccinia striiformis f. sp. tritici) and the barley stripe rust pathogen (Puccinia striiformis f. sp. hordei).</title>
        <authorList>
            <person name="Xia C."/>
            <person name="Wang M."/>
            <person name="Yin C."/>
            <person name="Cornejo O.E."/>
            <person name="Hulbert S.H."/>
            <person name="Chen X."/>
        </authorList>
    </citation>
    <scope>NUCLEOTIDE SEQUENCE [LARGE SCALE GENOMIC DNA]</scope>
    <source>
        <strain evidence="2">93-210</strain>
    </source>
</reference>
<dbReference type="EMBL" id="CM045865">
    <property type="protein sequence ID" value="KAI7962936.1"/>
    <property type="molecule type" value="Genomic_DNA"/>
</dbReference>